<sequence length="82" mass="9288">MAAKLNFEKQLARLEEIVSKLEEEQTDLDASVKLFEEGVILSKELSQKLETVKFKVEELKKKGAEMLTEPFDTDLAENADGE</sequence>
<evidence type="ECO:0000256" key="3">
    <source>
        <dbReference type="ARBA" id="ARBA00022722"/>
    </source>
</evidence>
<dbReference type="SUPFAM" id="SSF116842">
    <property type="entry name" value="XseB-like"/>
    <property type="match status" value="1"/>
</dbReference>
<proteinExistence type="inferred from homology"/>
<comment type="function">
    <text evidence="6">Bidirectionally degrades single-stranded DNA into large acid-insoluble oligonucleotides, which are then degraded further into small acid-soluble oligonucleotides.</text>
</comment>
<dbReference type="InterPro" id="IPR037004">
    <property type="entry name" value="Exonuc_VII_ssu_sf"/>
</dbReference>
<dbReference type="GO" id="GO:0009318">
    <property type="term" value="C:exodeoxyribonuclease VII complex"/>
    <property type="evidence" value="ECO:0007669"/>
    <property type="project" value="UniProtKB-UniRule"/>
</dbReference>
<dbReference type="NCBIfam" id="TIGR01280">
    <property type="entry name" value="xseB"/>
    <property type="match status" value="1"/>
</dbReference>
<keyword evidence="2 6" id="KW-0963">Cytoplasm</keyword>
<dbReference type="PANTHER" id="PTHR34137:SF1">
    <property type="entry name" value="EXODEOXYRIBONUCLEASE 7 SMALL SUBUNIT"/>
    <property type="match status" value="1"/>
</dbReference>
<comment type="catalytic activity">
    <reaction evidence="6">
        <text>Exonucleolytic cleavage in either 5'- to 3'- or 3'- to 5'-direction to yield nucleoside 5'-phosphates.</text>
        <dbReference type="EC" id="3.1.11.6"/>
    </reaction>
</comment>
<dbReference type="InterPro" id="IPR003761">
    <property type="entry name" value="Exonuc_VII_S"/>
</dbReference>
<comment type="subcellular location">
    <subcellularLocation>
        <location evidence="6">Cytoplasm</location>
    </subcellularLocation>
</comment>
<name>A0A650EMA1_9BACT</name>
<dbReference type="HAMAP" id="MF_00337">
    <property type="entry name" value="Exonuc_7_S"/>
    <property type="match status" value="1"/>
</dbReference>
<evidence type="ECO:0000256" key="5">
    <source>
        <dbReference type="ARBA" id="ARBA00022839"/>
    </source>
</evidence>
<keyword evidence="4 6" id="KW-0378">Hydrolase</keyword>
<evidence type="ECO:0000256" key="1">
    <source>
        <dbReference type="ARBA" id="ARBA00009998"/>
    </source>
</evidence>
<keyword evidence="5 6" id="KW-0269">Exonuclease</keyword>
<dbReference type="GO" id="GO:0008855">
    <property type="term" value="F:exodeoxyribonuclease VII activity"/>
    <property type="evidence" value="ECO:0007669"/>
    <property type="project" value="UniProtKB-UniRule"/>
</dbReference>
<dbReference type="GO" id="GO:0005829">
    <property type="term" value="C:cytosol"/>
    <property type="evidence" value="ECO:0007669"/>
    <property type="project" value="TreeGrafter"/>
</dbReference>
<evidence type="ECO:0000256" key="7">
    <source>
        <dbReference type="SAM" id="Coils"/>
    </source>
</evidence>
<evidence type="ECO:0000256" key="6">
    <source>
        <dbReference type="HAMAP-Rule" id="MF_00337"/>
    </source>
</evidence>
<comment type="similarity">
    <text evidence="1 6">Belongs to the XseB family.</text>
</comment>
<evidence type="ECO:0000256" key="4">
    <source>
        <dbReference type="ARBA" id="ARBA00022801"/>
    </source>
</evidence>
<organism evidence="8">
    <name type="scientific">uncultured Elusimicrobia bacterium</name>
    <dbReference type="NCBI Taxonomy" id="699876"/>
    <lineage>
        <taxon>Bacteria</taxon>
        <taxon>Pseudomonadati</taxon>
        <taxon>Elusimicrobiota</taxon>
        <taxon>Elusimicrobia</taxon>
        <taxon>environmental samples</taxon>
    </lineage>
</organism>
<reference evidence="8" key="1">
    <citation type="journal article" date="2020" name="J. ISSAAS">
        <title>Lactobacilli and other gastrointestinal microbiota of Peromyscus leucopus, reservoir host for agents of Lyme disease and other zoonoses in North America.</title>
        <authorList>
            <person name="Milovic A."/>
            <person name="Bassam K."/>
            <person name="Shao H."/>
            <person name="Chatzistamou I."/>
            <person name="Tufts D.M."/>
            <person name="Diuk-Wasser M."/>
            <person name="Barbour A.G."/>
        </authorList>
    </citation>
    <scope>NUCLEOTIDE SEQUENCE</scope>
    <source>
        <strain evidence="8">LL30</strain>
    </source>
</reference>
<dbReference type="PANTHER" id="PTHR34137">
    <property type="entry name" value="EXODEOXYRIBONUCLEASE 7 SMALL SUBUNIT"/>
    <property type="match status" value="1"/>
</dbReference>
<dbReference type="AlphaFoldDB" id="A0A650EMA1"/>
<gene>
    <name evidence="6" type="primary">xseB</name>
    <name evidence="8" type="ORF">Elusimicrob2101_1520</name>
</gene>
<comment type="subunit">
    <text evidence="6">Heterooligomer composed of large and small subunits.</text>
</comment>
<dbReference type="EMBL" id="MN577572">
    <property type="protein sequence ID" value="QGT50889.1"/>
    <property type="molecule type" value="Genomic_DNA"/>
</dbReference>
<keyword evidence="3 6" id="KW-0540">Nuclease</keyword>
<keyword evidence="7" id="KW-0175">Coiled coil</keyword>
<dbReference type="PIRSF" id="PIRSF006488">
    <property type="entry name" value="Exonuc_VII_S"/>
    <property type="match status" value="1"/>
</dbReference>
<dbReference type="GO" id="GO:0006308">
    <property type="term" value="P:DNA catabolic process"/>
    <property type="evidence" value="ECO:0007669"/>
    <property type="project" value="UniProtKB-UniRule"/>
</dbReference>
<dbReference type="Gene3D" id="1.10.287.1040">
    <property type="entry name" value="Exonuclease VII, small subunit"/>
    <property type="match status" value="1"/>
</dbReference>
<protein>
    <recommendedName>
        <fullName evidence="6">Exodeoxyribonuclease 7 small subunit</fullName>
        <ecNumber evidence="6">3.1.11.6</ecNumber>
    </recommendedName>
    <alternativeName>
        <fullName evidence="6">Exodeoxyribonuclease VII small subunit</fullName>
        <shortName evidence="6">Exonuclease VII small subunit</shortName>
    </alternativeName>
</protein>
<evidence type="ECO:0000256" key="2">
    <source>
        <dbReference type="ARBA" id="ARBA00022490"/>
    </source>
</evidence>
<dbReference type="Pfam" id="PF02609">
    <property type="entry name" value="Exonuc_VII_S"/>
    <property type="match status" value="1"/>
</dbReference>
<accession>A0A650EMA1</accession>
<dbReference type="EC" id="3.1.11.6" evidence="6"/>
<feature type="coiled-coil region" evidence="7">
    <location>
        <begin position="4"/>
        <end position="62"/>
    </location>
</feature>
<evidence type="ECO:0000313" key="8">
    <source>
        <dbReference type="EMBL" id="QGT50889.1"/>
    </source>
</evidence>